<dbReference type="EMBL" id="AP025017">
    <property type="protein sequence ID" value="BDA65654.1"/>
    <property type="molecule type" value="Genomic_DNA"/>
</dbReference>
<feature type="domain" description="EngA-type G" evidence="15">
    <location>
        <begin position="471"/>
        <end position="644"/>
    </location>
</feature>
<dbReference type="Pfam" id="PF14714">
    <property type="entry name" value="KH_dom-like"/>
    <property type="match status" value="1"/>
</dbReference>
<evidence type="ECO:0000256" key="4">
    <source>
        <dbReference type="ARBA" id="ARBA00022679"/>
    </source>
</evidence>
<dbReference type="InterPro" id="IPR006073">
    <property type="entry name" value="GTP-bd"/>
</dbReference>
<dbReference type="InterPro" id="IPR003136">
    <property type="entry name" value="Cytidylate_kin"/>
</dbReference>
<dbReference type="GO" id="GO:0016301">
    <property type="term" value="F:kinase activity"/>
    <property type="evidence" value="ECO:0007669"/>
    <property type="project" value="UniProtKB-KW"/>
</dbReference>
<gene>
    <name evidence="13" type="primary">cmk</name>
    <name evidence="12" type="synonym">der</name>
    <name evidence="16" type="ORF">MANAM107_24880</name>
</gene>
<keyword evidence="6 12" id="KW-0547">Nucleotide-binding</keyword>
<dbReference type="EC" id="2.7.4.25" evidence="13"/>
<comment type="catalytic activity">
    <reaction evidence="11 13">
        <text>CMP + ATP = CDP + ADP</text>
        <dbReference type="Rhea" id="RHEA:11600"/>
        <dbReference type="ChEBI" id="CHEBI:30616"/>
        <dbReference type="ChEBI" id="CHEBI:58069"/>
        <dbReference type="ChEBI" id="CHEBI:60377"/>
        <dbReference type="ChEBI" id="CHEBI:456216"/>
        <dbReference type="EC" id="2.7.4.25"/>
    </reaction>
</comment>
<evidence type="ECO:0000256" key="13">
    <source>
        <dbReference type="HAMAP-Rule" id="MF_00238"/>
    </source>
</evidence>
<dbReference type="NCBIfam" id="TIGR00017">
    <property type="entry name" value="cmk"/>
    <property type="match status" value="1"/>
</dbReference>
<dbReference type="NCBIfam" id="TIGR00231">
    <property type="entry name" value="small_GTP"/>
    <property type="match status" value="2"/>
</dbReference>
<dbReference type="InterPro" id="IPR027417">
    <property type="entry name" value="P-loop_NTPase"/>
</dbReference>
<dbReference type="InterPro" id="IPR003593">
    <property type="entry name" value="AAA+_ATPase"/>
</dbReference>
<evidence type="ECO:0000256" key="8">
    <source>
        <dbReference type="ARBA" id="ARBA00022840"/>
    </source>
</evidence>
<evidence type="ECO:0000313" key="17">
    <source>
        <dbReference type="Proteomes" id="UP000824496"/>
    </source>
</evidence>
<dbReference type="PANTHER" id="PTHR43834">
    <property type="entry name" value="GTPASE DER"/>
    <property type="match status" value="1"/>
</dbReference>
<comment type="function">
    <text evidence="12">GTPase that plays an essential role in the late steps of ribosome biogenesis.</text>
</comment>
<feature type="binding site" evidence="12">
    <location>
        <begin position="302"/>
        <end position="309"/>
    </location>
    <ligand>
        <name>GTP</name>
        <dbReference type="ChEBI" id="CHEBI:37565"/>
        <label>1</label>
    </ligand>
</feature>
<dbReference type="InterPro" id="IPR016484">
    <property type="entry name" value="GTPase_Der"/>
</dbReference>
<dbReference type="PANTHER" id="PTHR43834:SF6">
    <property type="entry name" value="GTPASE DER"/>
    <property type="match status" value="1"/>
</dbReference>
<proteinExistence type="inferred from homology"/>
<comment type="subcellular location">
    <subcellularLocation>
        <location evidence="13">Cytoplasm</location>
    </subcellularLocation>
</comment>
<dbReference type="CDD" id="cd01894">
    <property type="entry name" value="EngA1"/>
    <property type="match status" value="1"/>
</dbReference>
<keyword evidence="3 12" id="KW-0690">Ribosome biogenesis</keyword>
<name>A0ABM7UEP8_9ACTO</name>
<evidence type="ECO:0000256" key="14">
    <source>
        <dbReference type="PROSITE-ProRule" id="PRU01049"/>
    </source>
</evidence>
<evidence type="ECO:0000256" key="12">
    <source>
        <dbReference type="HAMAP-Rule" id="MF_00195"/>
    </source>
</evidence>
<evidence type="ECO:0000256" key="11">
    <source>
        <dbReference type="ARBA" id="ARBA00048478"/>
    </source>
</evidence>
<dbReference type="NCBIfam" id="NF002828">
    <property type="entry name" value="PRK03003.1"/>
    <property type="match status" value="1"/>
</dbReference>
<protein>
    <recommendedName>
        <fullName evidence="12 13">Multifunctional fusion protein</fullName>
    </recommendedName>
    <domain>
        <recommendedName>
            <fullName evidence="13">Cytidylate kinase</fullName>
            <shortName evidence="13">CK</shortName>
            <ecNumber evidence="13">2.7.4.25</ecNumber>
        </recommendedName>
        <alternativeName>
            <fullName evidence="13">Cytidine monophosphate kinase</fullName>
            <shortName evidence="13">CMP kinase</shortName>
        </alternativeName>
    </domain>
    <domain>
        <recommendedName>
            <fullName evidence="12">GTPase Der</fullName>
        </recommendedName>
        <alternativeName>
            <fullName evidence="12">GTP-binding protein EngA</fullName>
        </alternativeName>
    </domain>
</protein>
<dbReference type="SMART" id="SM00382">
    <property type="entry name" value="AAA"/>
    <property type="match status" value="3"/>
</dbReference>
<dbReference type="NCBIfam" id="NF007071">
    <property type="entry name" value="PRK09518.1"/>
    <property type="match status" value="1"/>
</dbReference>
<evidence type="ECO:0000256" key="1">
    <source>
        <dbReference type="ARBA" id="ARBA00008279"/>
    </source>
</evidence>
<dbReference type="Proteomes" id="UP000824496">
    <property type="component" value="Chromosome"/>
</dbReference>
<dbReference type="InterPro" id="IPR011994">
    <property type="entry name" value="Cytidylate_kinase_dom"/>
</dbReference>
<feature type="domain" description="EngA-type G" evidence="15">
    <location>
        <begin position="296"/>
        <end position="459"/>
    </location>
</feature>
<keyword evidence="9 12" id="KW-0342">GTP-binding</keyword>
<dbReference type="Gene3D" id="3.40.50.300">
    <property type="entry name" value="P-loop containing nucleotide triphosphate hydrolases"/>
    <property type="match status" value="3"/>
</dbReference>
<keyword evidence="8 13" id="KW-0067">ATP-binding</keyword>
<dbReference type="Pfam" id="PF01926">
    <property type="entry name" value="MMR_HSR1"/>
    <property type="match status" value="2"/>
</dbReference>
<evidence type="ECO:0000256" key="2">
    <source>
        <dbReference type="ARBA" id="ARBA00009427"/>
    </source>
</evidence>
<feature type="binding site" evidence="12">
    <location>
        <begin position="349"/>
        <end position="353"/>
    </location>
    <ligand>
        <name>GTP</name>
        <dbReference type="ChEBI" id="CHEBI:37565"/>
        <label>1</label>
    </ligand>
</feature>
<feature type="binding site" evidence="12">
    <location>
        <begin position="411"/>
        <end position="414"/>
    </location>
    <ligand>
        <name>GTP</name>
        <dbReference type="ChEBI" id="CHEBI:37565"/>
        <label>1</label>
    </ligand>
</feature>
<dbReference type="InterPro" id="IPR031166">
    <property type="entry name" value="G_ENGA"/>
</dbReference>
<feature type="binding site" evidence="12">
    <location>
        <begin position="589"/>
        <end position="592"/>
    </location>
    <ligand>
        <name>GTP</name>
        <dbReference type="ChEBI" id="CHEBI:37565"/>
        <label>2</label>
    </ligand>
</feature>
<comment type="catalytic activity">
    <reaction evidence="10 13">
        <text>dCMP + ATP = dCDP + ADP</text>
        <dbReference type="Rhea" id="RHEA:25094"/>
        <dbReference type="ChEBI" id="CHEBI:30616"/>
        <dbReference type="ChEBI" id="CHEBI:57566"/>
        <dbReference type="ChEBI" id="CHEBI:58593"/>
        <dbReference type="ChEBI" id="CHEBI:456216"/>
        <dbReference type="EC" id="2.7.4.25"/>
    </reaction>
</comment>
<keyword evidence="13" id="KW-0963">Cytoplasm</keyword>
<sequence>MLTRTHLHRLEDTMGIVVAIDGPSGSGKSTVSRAVAAELGLAYLDTGAMYRAAAWWCEHEGIDLADATAVVRAVGAMPLEVGLDPEGPTFTCAGQDISAAIREPHVAAVVSTVATNLEVRAELARLQREIIDTERRGGAASFSQGAGIVAEGRDITTVVAPEAEARLLVTATEEARLARRAAELDAAGKAVEAADLRDQVLRRDRDDATVSQFLTAPEGVTLVDTSDLTLEQSISRVLDLVEEAADAAAAQDDEAELRAQAMRAGLEDYELEEEDLALLGQEGPATAPEAAEFGLPVLAVVGRPNVGKSTLVNRVLGRRVAVVQDTPGVTRDRVSYPAEWAGRHFTIVDTGGWEVDVRGLEASVATQAEVAVEMADAVLLVVDAQVGITETDARVVSMLRRSGKPVVLAANKVDSPAQEGDAAALWNLGLGEPYPVSALHGRGSGEVLDAVMEILPEVSAVAGPRKDDGLHRVALVGRPNVGKSSLLNSIAGAERVVVNETAGTTRDPVDEIIELDGRRWVFVDTAGIRRRIRQTRGADYYAVLRTQGAIEKAEVAVVLLDASEPISEQDVRVIQQVVDAGRALVLVNNKWDLVDEERQKMLAWETEHDLAHVSWAPHINLAARTGWHTNRLVRALDAALEGWTTRVPTGRLNGFLGELQSATPHPVRGGKQPRILFATQAQVAPPRIVIFTTGFLDAGYRRFIERRLREEFGFVGSPIQIGVRVREKRKRR</sequence>
<organism evidence="16 17">
    <name type="scientific">Actinomyces capricornis</name>
    <dbReference type="NCBI Taxonomy" id="2755559"/>
    <lineage>
        <taxon>Bacteria</taxon>
        <taxon>Bacillati</taxon>
        <taxon>Actinomycetota</taxon>
        <taxon>Actinomycetes</taxon>
        <taxon>Actinomycetales</taxon>
        <taxon>Actinomycetaceae</taxon>
        <taxon>Actinomyces</taxon>
    </lineage>
</organism>
<feature type="binding site" evidence="12">
    <location>
        <begin position="524"/>
        <end position="528"/>
    </location>
    <ligand>
        <name>GTP</name>
        <dbReference type="ChEBI" id="CHEBI:37565"/>
        <label>2</label>
    </ligand>
</feature>
<dbReference type="PROSITE" id="PS51712">
    <property type="entry name" value="G_ENGA"/>
    <property type="match status" value="2"/>
</dbReference>
<keyword evidence="4 13" id="KW-0808">Transferase</keyword>
<dbReference type="NCBIfam" id="TIGR03594">
    <property type="entry name" value="GTPase_EngA"/>
    <property type="match status" value="1"/>
</dbReference>
<accession>A0ABM7UEP8</accession>
<evidence type="ECO:0000256" key="6">
    <source>
        <dbReference type="ARBA" id="ARBA00022741"/>
    </source>
</evidence>
<dbReference type="InterPro" id="IPR015946">
    <property type="entry name" value="KH_dom-like_a/b"/>
</dbReference>
<feature type="binding site" evidence="12">
    <location>
        <begin position="477"/>
        <end position="484"/>
    </location>
    <ligand>
        <name>GTP</name>
        <dbReference type="ChEBI" id="CHEBI:37565"/>
        <label>2</label>
    </ligand>
</feature>
<comment type="similarity">
    <text evidence="1 12 14">Belongs to the TRAFAC class TrmE-Era-EngA-EngB-Septin-like GTPase superfamily. EngA (Der) GTPase family.</text>
</comment>
<dbReference type="PRINTS" id="PR00326">
    <property type="entry name" value="GTP1OBG"/>
</dbReference>
<dbReference type="HAMAP" id="MF_00195">
    <property type="entry name" value="GTPase_Der"/>
    <property type="match status" value="1"/>
</dbReference>
<evidence type="ECO:0000256" key="3">
    <source>
        <dbReference type="ARBA" id="ARBA00022517"/>
    </source>
</evidence>
<dbReference type="CDD" id="cd01895">
    <property type="entry name" value="EngA2"/>
    <property type="match status" value="1"/>
</dbReference>
<dbReference type="SUPFAM" id="SSF52540">
    <property type="entry name" value="P-loop containing nucleoside triphosphate hydrolases"/>
    <property type="match status" value="3"/>
</dbReference>
<evidence type="ECO:0000256" key="7">
    <source>
        <dbReference type="ARBA" id="ARBA00022777"/>
    </source>
</evidence>
<keyword evidence="5" id="KW-0677">Repeat</keyword>
<keyword evidence="17" id="KW-1185">Reference proteome</keyword>
<feature type="binding site" evidence="13">
    <location>
        <begin position="22"/>
        <end position="30"/>
    </location>
    <ligand>
        <name>ATP</name>
        <dbReference type="ChEBI" id="CHEBI:30616"/>
    </ligand>
</feature>
<dbReference type="Gene3D" id="3.30.300.20">
    <property type="match status" value="1"/>
</dbReference>
<dbReference type="Pfam" id="PF02224">
    <property type="entry name" value="Cytidylate_kin"/>
    <property type="match status" value="1"/>
</dbReference>
<dbReference type="HAMAP" id="MF_00238">
    <property type="entry name" value="Cytidyl_kinase_type1"/>
    <property type="match status" value="1"/>
</dbReference>
<comment type="subunit">
    <text evidence="12">Associates with the 50S ribosomal subunit.</text>
</comment>
<evidence type="ECO:0000256" key="9">
    <source>
        <dbReference type="ARBA" id="ARBA00023134"/>
    </source>
</evidence>
<keyword evidence="7 13" id="KW-0418">Kinase</keyword>
<comment type="similarity">
    <text evidence="2 13">Belongs to the cytidylate kinase family. Type 1 subfamily.</text>
</comment>
<dbReference type="CDD" id="cd02020">
    <property type="entry name" value="CMPK"/>
    <property type="match status" value="1"/>
</dbReference>
<evidence type="ECO:0000259" key="15">
    <source>
        <dbReference type="PROSITE" id="PS51712"/>
    </source>
</evidence>
<dbReference type="InterPro" id="IPR032859">
    <property type="entry name" value="KH_dom-like"/>
</dbReference>
<evidence type="ECO:0000256" key="10">
    <source>
        <dbReference type="ARBA" id="ARBA00047615"/>
    </source>
</evidence>
<reference evidence="16 17" key="1">
    <citation type="submission" date="2021-08" db="EMBL/GenBank/DDBJ databases">
        <title>Whole genome sequence of novel Actinomyces species strain MAS-1.</title>
        <authorList>
            <person name="Saito M."/>
            <person name="Kuwahara N."/>
            <person name="Takizawa T."/>
            <person name="Gotouda H."/>
            <person name="Ochiai T."/>
        </authorList>
    </citation>
    <scope>NUCLEOTIDE SEQUENCE [LARGE SCALE GENOMIC DNA]</scope>
    <source>
        <strain evidence="16 17">MAS-1</strain>
    </source>
</reference>
<evidence type="ECO:0000256" key="5">
    <source>
        <dbReference type="ARBA" id="ARBA00022737"/>
    </source>
</evidence>
<dbReference type="InterPro" id="IPR005225">
    <property type="entry name" value="Small_GTP-bd"/>
</dbReference>
<evidence type="ECO:0000313" key="16">
    <source>
        <dbReference type="EMBL" id="BDA65654.1"/>
    </source>
</evidence>